<reference evidence="2 3" key="1">
    <citation type="submission" date="2018-09" db="EMBL/GenBank/DDBJ databases">
        <title>Genome sequencing of strain 2DFW10M-5.</title>
        <authorList>
            <person name="Heo J."/>
            <person name="Kim S.-J."/>
            <person name="Kwon S.-W."/>
        </authorList>
    </citation>
    <scope>NUCLEOTIDE SEQUENCE [LARGE SCALE GENOMIC DNA]</scope>
    <source>
        <strain evidence="2 3">2DFW10M-5</strain>
    </source>
</reference>
<organism evidence="2 3">
    <name type="scientific">Gryllotalpicola protaetiae</name>
    <dbReference type="NCBI Taxonomy" id="2419771"/>
    <lineage>
        <taxon>Bacteria</taxon>
        <taxon>Bacillati</taxon>
        <taxon>Actinomycetota</taxon>
        <taxon>Actinomycetes</taxon>
        <taxon>Micrococcales</taxon>
        <taxon>Microbacteriaceae</taxon>
        <taxon>Gryllotalpicola</taxon>
    </lineage>
</organism>
<keyword evidence="3" id="KW-1185">Reference proteome</keyword>
<feature type="region of interest" description="Disordered" evidence="1">
    <location>
        <begin position="1"/>
        <end position="28"/>
    </location>
</feature>
<dbReference type="EMBL" id="CP032624">
    <property type="protein sequence ID" value="AYG02396.1"/>
    <property type="molecule type" value="Genomic_DNA"/>
</dbReference>
<proteinExistence type="predicted"/>
<dbReference type="OrthoDB" id="5120241at2"/>
<protein>
    <submittedName>
        <fullName evidence="2">Uncharacterized protein</fullName>
    </submittedName>
</protein>
<sequence>MPHHDAKSEAARPGSFAAFLASTRPGTDRELHEELTKLVAAVEDTGKAGTLTLTVVLKPLDGAGTALMVNDEIKAKRPTRTRDASIAYVDTDHTLSRRDPSAMPLFEDEDIRDLPPANPITGEIKEIDK</sequence>
<feature type="region of interest" description="Disordered" evidence="1">
    <location>
        <begin position="110"/>
        <end position="129"/>
    </location>
</feature>
<name>A0A387BN15_9MICO</name>
<accession>A0A387BN15</accession>
<dbReference type="RefSeq" id="WP_120787930.1">
    <property type="nucleotide sequence ID" value="NZ_CP032624.1"/>
</dbReference>
<gene>
    <name evidence="2" type="ORF">D7I44_01825</name>
</gene>
<evidence type="ECO:0000256" key="1">
    <source>
        <dbReference type="SAM" id="MobiDB-lite"/>
    </source>
</evidence>
<evidence type="ECO:0000313" key="3">
    <source>
        <dbReference type="Proteomes" id="UP000275069"/>
    </source>
</evidence>
<dbReference type="AlphaFoldDB" id="A0A387BN15"/>
<dbReference type="Proteomes" id="UP000275069">
    <property type="component" value="Chromosome"/>
</dbReference>
<evidence type="ECO:0000313" key="2">
    <source>
        <dbReference type="EMBL" id="AYG02396.1"/>
    </source>
</evidence>
<dbReference type="KEGG" id="gry:D7I44_01825"/>
<feature type="compositionally biased region" description="Basic and acidic residues" evidence="1">
    <location>
        <begin position="1"/>
        <end position="10"/>
    </location>
</feature>